<evidence type="ECO:0000256" key="12">
    <source>
        <dbReference type="ARBA" id="ARBA00024334"/>
    </source>
</evidence>
<dbReference type="Pfam" id="PF00069">
    <property type="entry name" value="Pkinase"/>
    <property type="match status" value="1"/>
</dbReference>
<dbReference type="PROSITE" id="PS01162">
    <property type="entry name" value="QOR_ZETA_CRYSTAL"/>
    <property type="match status" value="1"/>
</dbReference>
<dbReference type="Gene3D" id="3.90.180.10">
    <property type="entry name" value="Medium-chain alcohol dehydrogenases, catalytic domain"/>
    <property type="match status" value="1"/>
</dbReference>
<dbReference type="PROSITE" id="PS50011">
    <property type="entry name" value="PROTEIN_KINASE_DOM"/>
    <property type="match status" value="1"/>
</dbReference>
<evidence type="ECO:0000256" key="6">
    <source>
        <dbReference type="ARBA" id="ARBA00022723"/>
    </source>
</evidence>
<evidence type="ECO:0000256" key="3">
    <source>
        <dbReference type="ARBA" id="ARBA00022527"/>
    </source>
</evidence>
<dbReference type="SUPFAM" id="SSF50129">
    <property type="entry name" value="GroES-like"/>
    <property type="match status" value="1"/>
</dbReference>
<evidence type="ECO:0000256" key="11">
    <source>
        <dbReference type="ARBA" id="ARBA00022840"/>
    </source>
</evidence>
<feature type="domain" description="Protein kinase" evidence="17">
    <location>
        <begin position="1157"/>
        <end position="1428"/>
    </location>
</feature>
<organism evidence="18 19">
    <name type="scientific">Symbiodinium microadriaticum</name>
    <name type="common">Dinoflagellate</name>
    <name type="synonym">Zooxanthella microadriatica</name>
    <dbReference type="NCBI Taxonomy" id="2951"/>
    <lineage>
        <taxon>Eukaryota</taxon>
        <taxon>Sar</taxon>
        <taxon>Alveolata</taxon>
        <taxon>Dinophyceae</taxon>
        <taxon>Suessiales</taxon>
        <taxon>Symbiodiniaceae</taxon>
        <taxon>Symbiodinium</taxon>
    </lineage>
</organism>
<comment type="catalytic activity">
    <reaction evidence="14">
        <text>L-seryl-[protein] + ATP = O-phospho-L-seryl-[protein] + ADP + H(+)</text>
        <dbReference type="Rhea" id="RHEA:17989"/>
        <dbReference type="Rhea" id="RHEA-COMP:9863"/>
        <dbReference type="Rhea" id="RHEA-COMP:11604"/>
        <dbReference type="ChEBI" id="CHEBI:15378"/>
        <dbReference type="ChEBI" id="CHEBI:29999"/>
        <dbReference type="ChEBI" id="CHEBI:30616"/>
        <dbReference type="ChEBI" id="CHEBI:83421"/>
        <dbReference type="ChEBI" id="CHEBI:456216"/>
        <dbReference type="EC" id="2.7.11.1"/>
    </reaction>
</comment>
<dbReference type="Gene3D" id="3.30.200.20">
    <property type="entry name" value="Phosphorylase Kinase, domain 1"/>
    <property type="match status" value="1"/>
</dbReference>
<keyword evidence="5" id="KW-0808">Transferase</keyword>
<dbReference type="InterPro" id="IPR004344">
    <property type="entry name" value="TTL/TTLL_fam"/>
</dbReference>
<dbReference type="InterPro" id="IPR000719">
    <property type="entry name" value="Prot_kinase_dom"/>
</dbReference>
<name>A0A1Q9EC89_SYMMI</name>
<dbReference type="InterPro" id="IPR008271">
    <property type="entry name" value="Ser/Thr_kinase_AS"/>
</dbReference>
<feature type="region of interest" description="Disordered" evidence="16">
    <location>
        <begin position="1577"/>
        <end position="1600"/>
    </location>
</feature>
<keyword evidence="6" id="KW-0479">Metal-binding</keyword>
<dbReference type="EC" id="2.7.11.1" evidence="2"/>
<evidence type="ECO:0000256" key="7">
    <source>
        <dbReference type="ARBA" id="ARBA00022737"/>
    </source>
</evidence>
<comment type="cofactor">
    <cofactor evidence="1">
        <name>Mg(2+)</name>
        <dbReference type="ChEBI" id="CHEBI:18420"/>
    </cofactor>
</comment>
<keyword evidence="10" id="KW-0106">Calcium</keyword>
<dbReference type="InterPro" id="IPR013154">
    <property type="entry name" value="ADH-like_N"/>
</dbReference>
<keyword evidence="7" id="KW-0677">Repeat</keyword>
<dbReference type="Proteomes" id="UP000186817">
    <property type="component" value="Unassembled WGS sequence"/>
</dbReference>
<dbReference type="OrthoDB" id="433350at2759"/>
<dbReference type="Gene3D" id="1.10.510.10">
    <property type="entry name" value="Transferase(Phosphotransferase) domain 1"/>
    <property type="match status" value="1"/>
</dbReference>
<dbReference type="Gene3D" id="3.30.470.20">
    <property type="entry name" value="ATP-grasp fold, B domain"/>
    <property type="match status" value="2"/>
</dbReference>
<dbReference type="InterPro" id="IPR020843">
    <property type="entry name" value="ER"/>
</dbReference>
<dbReference type="InterPro" id="IPR011009">
    <property type="entry name" value="Kinase-like_dom_sf"/>
</dbReference>
<accession>A0A1Q9EC89</accession>
<evidence type="ECO:0000259" key="17">
    <source>
        <dbReference type="PROSITE" id="PS50011"/>
    </source>
</evidence>
<evidence type="ECO:0000313" key="18">
    <source>
        <dbReference type="EMBL" id="OLQ05054.1"/>
    </source>
</evidence>
<keyword evidence="3" id="KW-0723">Serine/threonine-protein kinase</keyword>
<evidence type="ECO:0000256" key="8">
    <source>
        <dbReference type="ARBA" id="ARBA00022741"/>
    </source>
</evidence>
<feature type="compositionally biased region" description="Acidic residues" evidence="16">
    <location>
        <begin position="122"/>
        <end position="135"/>
    </location>
</feature>
<evidence type="ECO:0000256" key="10">
    <source>
        <dbReference type="ARBA" id="ARBA00022837"/>
    </source>
</evidence>
<dbReference type="InterPro" id="IPR011032">
    <property type="entry name" value="GroES-like_sf"/>
</dbReference>
<evidence type="ECO:0000256" key="2">
    <source>
        <dbReference type="ARBA" id="ARBA00012513"/>
    </source>
</evidence>
<feature type="region of interest" description="Disordered" evidence="16">
    <location>
        <begin position="66"/>
        <end position="165"/>
    </location>
</feature>
<evidence type="ECO:0000256" key="14">
    <source>
        <dbReference type="ARBA" id="ARBA00048679"/>
    </source>
</evidence>
<dbReference type="PROSITE" id="PS00108">
    <property type="entry name" value="PROTEIN_KINASE_ST"/>
    <property type="match status" value="1"/>
</dbReference>
<dbReference type="SUPFAM" id="SSF56112">
    <property type="entry name" value="Protein kinase-like (PK-like)"/>
    <property type="match status" value="1"/>
</dbReference>
<dbReference type="FunFam" id="3.30.200.20:FF:000315">
    <property type="entry name" value="Calcium-dependent protein kinase 3"/>
    <property type="match status" value="1"/>
</dbReference>
<dbReference type="PROSITE" id="PS00107">
    <property type="entry name" value="PROTEIN_KINASE_ATP"/>
    <property type="match status" value="1"/>
</dbReference>
<dbReference type="GO" id="GO:0004674">
    <property type="term" value="F:protein serine/threonine kinase activity"/>
    <property type="evidence" value="ECO:0007669"/>
    <property type="project" value="UniProtKB-KW"/>
</dbReference>
<dbReference type="InterPro" id="IPR017441">
    <property type="entry name" value="Protein_kinase_ATP_BS"/>
</dbReference>
<evidence type="ECO:0000256" key="13">
    <source>
        <dbReference type="ARBA" id="ARBA00047899"/>
    </source>
</evidence>
<dbReference type="InterPro" id="IPR036291">
    <property type="entry name" value="NAD(P)-bd_dom_sf"/>
</dbReference>
<dbReference type="GO" id="GO:0070740">
    <property type="term" value="F:tubulin-glutamic acid ligase activity"/>
    <property type="evidence" value="ECO:0007669"/>
    <property type="project" value="TreeGrafter"/>
</dbReference>
<dbReference type="Pfam" id="PF08240">
    <property type="entry name" value="ADH_N"/>
    <property type="match status" value="1"/>
</dbReference>
<evidence type="ECO:0000313" key="19">
    <source>
        <dbReference type="Proteomes" id="UP000186817"/>
    </source>
</evidence>
<dbReference type="PROSITE" id="PS51221">
    <property type="entry name" value="TTL"/>
    <property type="match status" value="1"/>
</dbReference>
<comment type="catalytic activity">
    <reaction evidence="13">
        <text>L-threonyl-[protein] + ATP = O-phospho-L-threonyl-[protein] + ADP + H(+)</text>
        <dbReference type="Rhea" id="RHEA:46608"/>
        <dbReference type="Rhea" id="RHEA-COMP:11060"/>
        <dbReference type="Rhea" id="RHEA-COMP:11605"/>
        <dbReference type="ChEBI" id="CHEBI:15378"/>
        <dbReference type="ChEBI" id="CHEBI:30013"/>
        <dbReference type="ChEBI" id="CHEBI:30616"/>
        <dbReference type="ChEBI" id="CHEBI:61977"/>
        <dbReference type="ChEBI" id="CHEBI:456216"/>
        <dbReference type="EC" id="2.7.11.1"/>
    </reaction>
</comment>
<keyword evidence="19" id="KW-1185">Reference proteome</keyword>
<dbReference type="EMBL" id="LSRX01000195">
    <property type="protein sequence ID" value="OLQ05054.1"/>
    <property type="molecule type" value="Genomic_DNA"/>
</dbReference>
<dbReference type="Pfam" id="PF03133">
    <property type="entry name" value="TTL"/>
    <property type="match status" value="2"/>
</dbReference>
<evidence type="ECO:0000256" key="16">
    <source>
        <dbReference type="SAM" id="MobiDB-lite"/>
    </source>
</evidence>
<evidence type="ECO:0000256" key="4">
    <source>
        <dbReference type="ARBA" id="ARBA00022598"/>
    </source>
</evidence>
<reference evidence="18 19" key="1">
    <citation type="submission" date="2016-02" db="EMBL/GenBank/DDBJ databases">
        <title>Genome analysis of coral dinoflagellate symbionts highlights evolutionary adaptations to a symbiotic lifestyle.</title>
        <authorList>
            <person name="Aranda M."/>
            <person name="Li Y."/>
            <person name="Liew Y.J."/>
            <person name="Baumgarten S."/>
            <person name="Simakov O."/>
            <person name="Wilson M."/>
            <person name="Piel J."/>
            <person name="Ashoor H."/>
            <person name="Bougouffa S."/>
            <person name="Bajic V.B."/>
            <person name="Ryu T."/>
            <person name="Ravasi T."/>
            <person name="Bayer T."/>
            <person name="Micklem G."/>
            <person name="Kim H."/>
            <person name="Bhak J."/>
            <person name="Lajeunesse T.C."/>
            <person name="Voolstra C.R."/>
        </authorList>
    </citation>
    <scope>NUCLEOTIDE SEQUENCE [LARGE SCALE GENOMIC DNA]</scope>
    <source>
        <strain evidence="18 19">CCMP2467</strain>
    </source>
</reference>
<feature type="binding site" evidence="15">
    <location>
        <position position="1186"/>
    </location>
    <ligand>
        <name>ATP</name>
        <dbReference type="ChEBI" id="CHEBI:30616"/>
    </ligand>
</feature>
<keyword evidence="4" id="KW-0436">Ligase</keyword>
<dbReference type="GO" id="GO:0005524">
    <property type="term" value="F:ATP binding"/>
    <property type="evidence" value="ECO:0007669"/>
    <property type="project" value="UniProtKB-UniRule"/>
</dbReference>
<dbReference type="GO" id="GO:0008270">
    <property type="term" value="F:zinc ion binding"/>
    <property type="evidence" value="ECO:0007669"/>
    <property type="project" value="InterPro"/>
</dbReference>
<proteinExistence type="inferred from homology"/>
<dbReference type="PANTHER" id="PTHR12241:SF147">
    <property type="entry name" value="TUBULIN POLYGLUTAMYLASE TTLL7"/>
    <property type="match status" value="1"/>
</dbReference>
<keyword evidence="8 15" id="KW-0547">Nucleotide-binding</keyword>
<protein>
    <recommendedName>
        <fullName evidence="2">non-specific serine/threonine protein kinase</fullName>
        <ecNumber evidence="2">2.7.11.1</ecNumber>
    </recommendedName>
</protein>
<feature type="compositionally biased region" description="Pro residues" evidence="16">
    <location>
        <begin position="86"/>
        <end position="98"/>
    </location>
</feature>
<dbReference type="GO" id="GO:0016491">
    <property type="term" value="F:oxidoreductase activity"/>
    <property type="evidence" value="ECO:0007669"/>
    <property type="project" value="InterPro"/>
</dbReference>
<comment type="similarity">
    <text evidence="12">Belongs to the protein kinase superfamily. Ser/Thr protein kinase family. CDPK subfamily.</text>
</comment>
<dbReference type="GO" id="GO:0015631">
    <property type="term" value="F:tubulin binding"/>
    <property type="evidence" value="ECO:0007669"/>
    <property type="project" value="TreeGrafter"/>
</dbReference>
<keyword evidence="11 15" id="KW-0067">ATP-binding</keyword>
<dbReference type="Pfam" id="PF13602">
    <property type="entry name" value="ADH_zinc_N_2"/>
    <property type="match status" value="1"/>
</dbReference>
<dbReference type="Gene3D" id="3.40.50.720">
    <property type="entry name" value="NAD(P)-binding Rossmann-like Domain"/>
    <property type="match status" value="1"/>
</dbReference>
<dbReference type="GO" id="GO:0000226">
    <property type="term" value="P:microtubule cytoskeleton organization"/>
    <property type="evidence" value="ECO:0007669"/>
    <property type="project" value="TreeGrafter"/>
</dbReference>
<evidence type="ECO:0000256" key="15">
    <source>
        <dbReference type="PROSITE-ProRule" id="PRU10141"/>
    </source>
</evidence>
<evidence type="ECO:0000256" key="5">
    <source>
        <dbReference type="ARBA" id="ARBA00022679"/>
    </source>
</evidence>
<dbReference type="SUPFAM" id="SSF56059">
    <property type="entry name" value="Glutathione synthetase ATP-binding domain-like"/>
    <property type="match status" value="2"/>
</dbReference>
<dbReference type="SUPFAM" id="SSF51735">
    <property type="entry name" value="NAD(P)-binding Rossmann-fold domains"/>
    <property type="match status" value="1"/>
</dbReference>
<feature type="region of interest" description="Disordered" evidence="16">
    <location>
        <begin position="642"/>
        <end position="696"/>
    </location>
</feature>
<dbReference type="SMART" id="SM00220">
    <property type="entry name" value="S_TKc"/>
    <property type="match status" value="1"/>
</dbReference>
<dbReference type="SMART" id="SM00829">
    <property type="entry name" value="PKS_ER"/>
    <property type="match status" value="1"/>
</dbReference>
<keyword evidence="9" id="KW-0418">Kinase</keyword>
<feature type="compositionally biased region" description="Low complexity" evidence="16">
    <location>
        <begin position="648"/>
        <end position="675"/>
    </location>
</feature>
<evidence type="ECO:0000256" key="9">
    <source>
        <dbReference type="ARBA" id="ARBA00022777"/>
    </source>
</evidence>
<gene>
    <name evidence="18" type="primary">Ttll6a</name>
    <name evidence="18" type="ORF">AK812_SmicGene11789</name>
</gene>
<dbReference type="InterPro" id="IPR002364">
    <property type="entry name" value="Quin_OxRdtase/zeta-crystal_CS"/>
</dbReference>
<dbReference type="PANTHER" id="PTHR12241">
    <property type="entry name" value="TUBULIN POLYGLUTAMYLASE"/>
    <property type="match status" value="1"/>
</dbReference>
<comment type="caution">
    <text evidence="18">The sequence shown here is derived from an EMBL/GenBank/DDBJ whole genome shotgun (WGS) entry which is preliminary data.</text>
</comment>
<dbReference type="CDD" id="cd05289">
    <property type="entry name" value="MDR_like_2"/>
    <property type="match status" value="1"/>
</dbReference>
<evidence type="ECO:0000256" key="1">
    <source>
        <dbReference type="ARBA" id="ARBA00001946"/>
    </source>
</evidence>
<dbReference type="GO" id="GO:0036064">
    <property type="term" value="C:ciliary basal body"/>
    <property type="evidence" value="ECO:0007669"/>
    <property type="project" value="TreeGrafter"/>
</dbReference>
<sequence>MESEAVREDLEMVGLADHLDSAEMLIQAHLDYRQVYNEMREALDYEMSARRTPPPTARMLAMGRVHKPFRREEEMRGKGKGNRMPLQPPGGPGVPAIPPISRKGQSVKGFSKGSKSRSPEPSESEESQDDDDDELVADRPPEDLTAASRADDHEPEGGQAEEGVVPDEVAAILDTDVDHQSMLHLVSKWPSKFWRPPGTDHIPLLLHVAAHLPAATKTRKTSAMKREQKTQGPKVCLFGQSHSSRHQHPFSTAMAFIAPLVKVLCLHVVLIVGVLAYELGILVLSFSRYKPALQDPSQTMRAAQFAKPGPAAVIQLAQIPRPMCCETTQVLIKVGTGSLNPVDFKQRRNPTLEYMRPLPAVSGFDFSGKVEQIGAGVLGFRPGDTVYGMLPLQGQSWGAFQEYVVTNYTIIAHVPSKISPKEAAGLPLVGLTVVQALAPVLRTWQRNGESSKGKKILIHAGAGGVGSFAIQYCKNVLGMHVATTASAAKEELVKSLGADQVINYRTSKFEDVLTAFDAVLDPVTQEYEARTLASQVLKPGVGHYVNILSSDWEPHEGELGLLTVMRPLLKKWGNSLLADYLGLGVYYHCDPVSPDASGLRSIASWVDAGSIKPVVDRSFPLEEVAQAHEYLEKGRASGKVLIDIGPTRSPSPDSRSVASRSSPRPGSPSSNSPRRSCSETPAEVSTVRPRKKGGHVQFNASHSDYEVVAQAAEERGWRVVKCEEKAAMCNIHWIDDANIGDWMRKVEPWMRINHFPGMNNALARKTRLARNMTRMQRLFPAAYRFVPPTWVIPDDLTDLEKRFGNSQESKVFYIVKPDHLCQGRGIFLTTELDRLRQAAEESRKKNEATVVQRYLSRPMLIEGLKFDLRLYFLVSAKKASGEAGLDLRCFLFRDGLVRLCTTPYQPPTAETMNEKCMHLTNYAVNKNSSNFQQNDGEDDGAGSKRSLRWFMSYIGETYGEKERRKLWLKLMGFSFTYHIATSGIERRSWHMLQCILPCDKAPFAGHELPSKRGQNSRAVLPRIHQVISGRAAFGDIHGWRSFEGSHRQGVPARRGERAFSLTVQAVVATEPCGDTRESEAGADHTKLHESLLVDATHDGKRTQQKHHSHLSGLPTLSRRSRSHVSVVSSVPSVLAPMPPVRSLNSVPETQGLLENHYVTTKELGKGSYGVVCCVRHRRTGLLRALKSIPFDKLEDPSHFKDELEIARQLNHPYIVKLYEVFQTGECVHLVMELCGGGSLAEMLASANAAAVKAAGRGSRAKLPVEKTGRFMWQMLAGIAYLHHHRIIHRDIKPENYLVQHRGEHTTLKLADFGLACSFKKGRPLKDILGTPCYVAPEVLNARYDERCDVWSVGVVSFVLCTGHHPFAYGKGDKAKVVLERIRFNHMDPAEAHWDDSRKEAKELVFEMLTRDPEQRPSAKKLLAKSLWLQQFDVPERPEEPAANKGCCVPDGFKGKAPAIVSQVQSIWIDLAFAFGSVCMKTVLMVKPTLETEYDGAFPRDLTGGQMGCRCFELLGIDVMLDAKMKPYLIEVNHLPSFTCDSPLDEDIKRRLVSQTLDLTCGSLSGKDRKLYEQLVRERREAGQPGNATPCPEAKSEVQYY</sequence>